<dbReference type="SUPFAM" id="SSF52540">
    <property type="entry name" value="P-loop containing nucleoside triphosphate hydrolases"/>
    <property type="match status" value="1"/>
</dbReference>
<dbReference type="PANTHER" id="PTHR10695:SF46">
    <property type="entry name" value="BIFUNCTIONAL COENZYME A SYNTHASE-RELATED"/>
    <property type="match status" value="1"/>
</dbReference>
<sequence length="202" mass="22651">MNKAIGITGGIASGKSTVVDFLMSAGYEVVDADKLVRSLQAPGGQLHQAIFEHYGPDFFDEQNELIREKLGSRIFSDDKARAELGSLQGKIIRANLYRLAEEKVAEKLKDGLFFMDIPLLFEQNYDELFDEIWLVALPEGQQIERLMARNQLTEAEARQRIATQLPLEEKIKRATTVLDNSGSLEVLQRQVQTALEKARNAG</sequence>
<keyword evidence="4" id="KW-0963">Cytoplasm</keyword>
<keyword evidence="7" id="KW-1185">Reference proteome</keyword>
<comment type="caution">
    <text evidence="6">The sequence shown here is derived from an EMBL/GenBank/DDBJ whole genome shotgun (WGS) entry which is preliminary data.</text>
</comment>
<dbReference type="EC" id="2.7.1.24" evidence="4 5"/>
<keyword evidence="4" id="KW-0173">Coenzyme A biosynthesis</keyword>
<dbReference type="PANTHER" id="PTHR10695">
    <property type="entry name" value="DEPHOSPHO-COA KINASE-RELATED"/>
    <property type="match status" value="1"/>
</dbReference>
<evidence type="ECO:0000313" key="7">
    <source>
        <dbReference type="Proteomes" id="UP000245021"/>
    </source>
</evidence>
<evidence type="ECO:0000256" key="5">
    <source>
        <dbReference type="NCBIfam" id="TIGR00152"/>
    </source>
</evidence>
<evidence type="ECO:0000313" key="6">
    <source>
        <dbReference type="EMBL" id="GBG96201.1"/>
    </source>
</evidence>
<dbReference type="GO" id="GO:0005524">
    <property type="term" value="F:ATP binding"/>
    <property type="evidence" value="ECO:0007669"/>
    <property type="project" value="UniProtKB-UniRule"/>
</dbReference>
<comment type="similarity">
    <text evidence="4">Belongs to the CoaE family.</text>
</comment>
<name>A0A2R5HJ60_9LACT</name>
<evidence type="ECO:0000256" key="1">
    <source>
        <dbReference type="ARBA" id="ARBA00022741"/>
    </source>
</evidence>
<dbReference type="UniPathway" id="UPA00241">
    <property type="reaction ID" value="UER00356"/>
</dbReference>
<evidence type="ECO:0000256" key="3">
    <source>
        <dbReference type="ARBA" id="ARBA00022840"/>
    </source>
</evidence>
<evidence type="ECO:0000256" key="4">
    <source>
        <dbReference type="HAMAP-Rule" id="MF_00376"/>
    </source>
</evidence>
<dbReference type="GO" id="GO:0015937">
    <property type="term" value="P:coenzyme A biosynthetic process"/>
    <property type="evidence" value="ECO:0007669"/>
    <property type="project" value="UniProtKB-UniRule"/>
</dbReference>
<comment type="function">
    <text evidence="4">Catalyzes the phosphorylation of the 3'-hydroxyl group of dephosphocoenzyme A to form coenzyme A.</text>
</comment>
<dbReference type="CDD" id="cd02022">
    <property type="entry name" value="DPCK"/>
    <property type="match status" value="1"/>
</dbReference>
<dbReference type="NCBIfam" id="TIGR00152">
    <property type="entry name" value="dephospho-CoA kinase"/>
    <property type="match status" value="1"/>
</dbReference>
<keyword evidence="3 4" id="KW-0067">ATP-binding</keyword>
<dbReference type="HAMAP" id="MF_00376">
    <property type="entry name" value="Dephospho_CoA_kinase"/>
    <property type="match status" value="1"/>
</dbReference>
<dbReference type="PROSITE" id="PS51219">
    <property type="entry name" value="DPCK"/>
    <property type="match status" value="1"/>
</dbReference>
<evidence type="ECO:0000256" key="2">
    <source>
        <dbReference type="ARBA" id="ARBA00022777"/>
    </source>
</evidence>
<accession>A0A2R5HJ60</accession>
<protein>
    <recommendedName>
        <fullName evidence="4 5">Dephospho-CoA kinase</fullName>
        <ecNumber evidence="4 5">2.7.1.24</ecNumber>
    </recommendedName>
    <alternativeName>
        <fullName evidence="4">Dephosphocoenzyme A kinase</fullName>
    </alternativeName>
</protein>
<dbReference type="RefSeq" id="WP_109245194.1">
    <property type="nucleotide sequence ID" value="NZ_BFFO01000002.1"/>
</dbReference>
<dbReference type="EMBL" id="BFFO01000002">
    <property type="protein sequence ID" value="GBG96201.1"/>
    <property type="molecule type" value="Genomic_DNA"/>
</dbReference>
<comment type="subcellular location">
    <subcellularLocation>
        <location evidence="4">Cytoplasm</location>
    </subcellularLocation>
</comment>
<reference evidence="6 7" key="1">
    <citation type="journal article" date="2018" name="Genome Announc.">
        <title>Draft Genome Sequence of Lactococcus sp. Strain NtB2 (JCM 32569), Isolated from the Gut of the Higher Termite Nasutitermes takasagoensis.</title>
        <authorList>
            <person name="Noda S."/>
            <person name="Aihara C."/>
            <person name="Yuki M."/>
            <person name="Ohkuma M."/>
        </authorList>
    </citation>
    <scope>NUCLEOTIDE SEQUENCE [LARGE SCALE GENOMIC DNA]</scope>
    <source>
        <strain evidence="6 7">NtB2</strain>
    </source>
</reference>
<dbReference type="InterPro" id="IPR027417">
    <property type="entry name" value="P-loop_NTPase"/>
</dbReference>
<dbReference type="InterPro" id="IPR001977">
    <property type="entry name" value="Depp_CoAkinase"/>
</dbReference>
<dbReference type="Gene3D" id="3.40.50.300">
    <property type="entry name" value="P-loop containing nucleotide triphosphate hydrolases"/>
    <property type="match status" value="1"/>
</dbReference>
<keyword evidence="2 4" id="KW-0418">Kinase</keyword>
<feature type="binding site" evidence="4">
    <location>
        <begin position="12"/>
        <end position="17"/>
    </location>
    <ligand>
        <name>ATP</name>
        <dbReference type="ChEBI" id="CHEBI:30616"/>
    </ligand>
</feature>
<keyword evidence="4" id="KW-0808">Transferase</keyword>
<gene>
    <name evidence="4 6" type="primary">coaE</name>
    <name evidence="6" type="ORF">NtB2_00312</name>
</gene>
<dbReference type="Proteomes" id="UP000245021">
    <property type="component" value="Unassembled WGS sequence"/>
</dbReference>
<dbReference type="Pfam" id="PF01121">
    <property type="entry name" value="CoaE"/>
    <property type="match status" value="1"/>
</dbReference>
<dbReference type="GO" id="GO:0005737">
    <property type="term" value="C:cytoplasm"/>
    <property type="evidence" value="ECO:0007669"/>
    <property type="project" value="UniProtKB-SubCell"/>
</dbReference>
<comment type="pathway">
    <text evidence="4">Cofactor biosynthesis; coenzyme A biosynthesis; CoA from (R)-pantothenate: step 5/5.</text>
</comment>
<dbReference type="OrthoDB" id="9812943at2"/>
<proteinExistence type="inferred from homology"/>
<dbReference type="AlphaFoldDB" id="A0A2R5HJ60"/>
<comment type="catalytic activity">
    <reaction evidence="4">
        <text>3'-dephospho-CoA + ATP = ADP + CoA + H(+)</text>
        <dbReference type="Rhea" id="RHEA:18245"/>
        <dbReference type="ChEBI" id="CHEBI:15378"/>
        <dbReference type="ChEBI" id="CHEBI:30616"/>
        <dbReference type="ChEBI" id="CHEBI:57287"/>
        <dbReference type="ChEBI" id="CHEBI:57328"/>
        <dbReference type="ChEBI" id="CHEBI:456216"/>
        <dbReference type="EC" id="2.7.1.24"/>
    </reaction>
</comment>
<dbReference type="GO" id="GO:0004140">
    <property type="term" value="F:dephospho-CoA kinase activity"/>
    <property type="evidence" value="ECO:0007669"/>
    <property type="project" value="UniProtKB-UniRule"/>
</dbReference>
<organism evidence="6 7">
    <name type="scientific">Lactococcus termiticola</name>
    <dbReference type="NCBI Taxonomy" id="2169526"/>
    <lineage>
        <taxon>Bacteria</taxon>
        <taxon>Bacillati</taxon>
        <taxon>Bacillota</taxon>
        <taxon>Bacilli</taxon>
        <taxon>Lactobacillales</taxon>
        <taxon>Streptococcaceae</taxon>
        <taxon>Lactococcus</taxon>
    </lineage>
</organism>
<keyword evidence="1 4" id="KW-0547">Nucleotide-binding</keyword>